<dbReference type="PANTHER" id="PTHR33116:SF78">
    <property type="entry name" value="OS12G0587133 PROTEIN"/>
    <property type="match status" value="1"/>
</dbReference>
<gene>
    <name evidence="3" type="ORF">M5K25_001594</name>
</gene>
<feature type="region of interest" description="Disordered" evidence="1">
    <location>
        <begin position="915"/>
        <end position="939"/>
    </location>
</feature>
<sequence length="993" mass="112721">MSETAVNNALEKRFNAPNTFTTVTARGRSKSRRPASRNTSASPHIRNARFQPDHNSSLSSLIPNPIQTQSAKAPSSSHPPTPNNLANTADANLPPTISSPSLKPHIPNLNTPTEESSTSISITLPNCPPSHLANPTSPNKFGVLQTVEEEQELSAGSSSKDLETETSSSQGELSAPPSTRSQNQKTAKGKQAKKNPHHHNSSQPFLLSVIYASNDRGSRSCLWDQIRSSVPSQDTPWIIMGDFNCCRFASDKLGGNVISQSSMGEFNSMIFDTRLTDMHSIGNKYTWFNQRQDCPIHIKLDRVLVNDSWLHTFPNTYYSVQAPSCSDHCPLILQNTDISHANHRFMFKNYWTSLDCFWHIVLDVFSISSVGNPISDFCGKLKLLKSRIKREPWANSNAIQDHLDDLYSKQSAYLGLLSTEPDNPSLNSLLKYINKQILDSSHLLSSWIIQRAKASWLSQGEDNLKFLYAKIKRRMALRNSALNLSTSSSPLRADAVNDIIQHYQNQLNPDVITYLGIPIAFKKLKISDFHPLMDTITKKLSGWNANLLSYAGRLQYLKFTMINSIAYWIRGSILPKYVTKFLRKIASKFFLFGDSSVGRKLHMVAWDNVCMPKCKGGLGLFSLPALAYGFNCSLILRLSNYTYPLADWFSVKYGTPWLPPTSNASPFWKAICCTAQAANNNFTFHMTNASGRCVKWKNMEKHRFRDFMEDYYSHLPDCFWANFVWHKKSALRFSVFAWLALRGGLKTAVELNRRNIHVDLDCFLCHNNHESSSHLFFECNFSHDILINIIPASSSLLLRPTINQFFEWINDCPNFSTQTKRLYFLSTCCIIYYVWRERNERSSVGGWFFGSADDPMQVLYVFHLLRFLLWFCCCPDVCSVGAYFLFFLPDGYPLLWIIVFILSLWTSERTPLGGDKMQRVRSHNPEGQNDHRPLRSSRAEPMRRQVTLYIRLTMEGIGLRLHTSIGKNMYNLITATRFIPSDTSARMGLFNVG</sequence>
<proteinExistence type="predicted"/>
<dbReference type="Gene3D" id="3.60.10.10">
    <property type="entry name" value="Endonuclease/exonuclease/phosphatase"/>
    <property type="match status" value="1"/>
</dbReference>
<dbReference type="Proteomes" id="UP001552299">
    <property type="component" value="Unassembled WGS sequence"/>
</dbReference>
<evidence type="ECO:0000256" key="1">
    <source>
        <dbReference type="SAM" id="MobiDB-lite"/>
    </source>
</evidence>
<evidence type="ECO:0000259" key="2">
    <source>
        <dbReference type="Pfam" id="PF13966"/>
    </source>
</evidence>
<organism evidence="3 4">
    <name type="scientific">Dendrobium thyrsiflorum</name>
    <name type="common">Pinecone-like raceme dendrobium</name>
    <name type="synonym">Orchid</name>
    <dbReference type="NCBI Taxonomy" id="117978"/>
    <lineage>
        <taxon>Eukaryota</taxon>
        <taxon>Viridiplantae</taxon>
        <taxon>Streptophyta</taxon>
        <taxon>Embryophyta</taxon>
        <taxon>Tracheophyta</taxon>
        <taxon>Spermatophyta</taxon>
        <taxon>Magnoliopsida</taxon>
        <taxon>Liliopsida</taxon>
        <taxon>Asparagales</taxon>
        <taxon>Orchidaceae</taxon>
        <taxon>Epidendroideae</taxon>
        <taxon>Malaxideae</taxon>
        <taxon>Dendrobiinae</taxon>
        <taxon>Dendrobium</taxon>
    </lineage>
</organism>
<dbReference type="PANTHER" id="PTHR33116">
    <property type="entry name" value="REVERSE TRANSCRIPTASE ZINC-BINDING DOMAIN-CONTAINING PROTEIN-RELATED-RELATED"/>
    <property type="match status" value="1"/>
</dbReference>
<dbReference type="Pfam" id="PF13966">
    <property type="entry name" value="zf-RVT"/>
    <property type="match status" value="1"/>
</dbReference>
<feature type="region of interest" description="Disordered" evidence="1">
    <location>
        <begin position="1"/>
        <end position="202"/>
    </location>
</feature>
<evidence type="ECO:0000313" key="3">
    <source>
        <dbReference type="EMBL" id="KAL0927427.1"/>
    </source>
</evidence>
<name>A0ABD0W1I0_DENTH</name>
<dbReference type="AlphaFoldDB" id="A0ABD0W1I0"/>
<feature type="compositionally biased region" description="Basic residues" evidence="1">
    <location>
        <begin position="187"/>
        <end position="200"/>
    </location>
</feature>
<dbReference type="InterPro" id="IPR026960">
    <property type="entry name" value="RVT-Znf"/>
</dbReference>
<evidence type="ECO:0000313" key="4">
    <source>
        <dbReference type="Proteomes" id="UP001552299"/>
    </source>
</evidence>
<accession>A0ABD0W1I0</accession>
<feature type="compositionally biased region" description="Basic and acidic residues" evidence="1">
    <location>
        <begin position="928"/>
        <end position="939"/>
    </location>
</feature>
<feature type="domain" description="Reverse transcriptase zinc-binding" evidence="2">
    <location>
        <begin position="715"/>
        <end position="783"/>
    </location>
</feature>
<dbReference type="EMBL" id="JANQDX010000002">
    <property type="protein sequence ID" value="KAL0927427.1"/>
    <property type="molecule type" value="Genomic_DNA"/>
</dbReference>
<comment type="caution">
    <text evidence="3">The sequence shown here is derived from an EMBL/GenBank/DDBJ whole genome shotgun (WGS) entry which is preliminary data.</text>
</comment>
<reference evidence="3 4" key="1">
    <citation type="journal article" date="2024" name="Plant Biotechnol. J.">
        <title>Dendrobium thyrsiflorum genome and its molecular insights into genes involved in important horticultural traits.</title>
        <authorList>
            <person name="Chen B."/>
            <person name="Wang J.Y."/>
            <person name="Zheng P.J."/>
            <person name="Li K.L."/>
            <person name="Liang Y.M."/>
            <person name="Chen X.F."/>
            <person name="Zhang C."/>
            <person name="Zhao X."/>
            <person name="He X."/>
            <person name="Zhang G.Q."/>
            <person name="Liu Z.J."/>
            <person name="Xu Q."/>
        </authorList>
    </citation>
    <scope>NUCLEOTIDE SEQUENCE [LARGE SCALE GENOMIC DNA]</scope>
    <source>
        <strain evidence="3">GZMU011</strain>
    </source>
</reference>
<feature type="compositionally biased region" description="Polar residues" evidence="1">
    <location>
        <begin position="83"/>
        <end position="101"/>
    </location>
</feature>
<dbReference type="InterPro" id="IPR036691">
    <property type="entry name" value="Endo/exonu/phosph_ase_sf"/>
</dbReference>
<keyword evidence="4" id="KW-1185">Reference proteome</keyword>
<feature type="compositionally biased region" description="Polar residues" evidence="1">
    <location>
        <begin position="53"/>
        <end position="76"/>
    </location>
</feature>
<dbReference type="SUPFAM" id="SSF56219">
    <property type="entry name" value="DNase I-like"/>
    <property type="match status" value="1"/>
</dbReference>
<protein>
    <recommendedName>
        <fullName evidence="2">Reverse transcriptase zinc-binding domain-containing protein</fullName>
    </recommendedName>
</protein>
<feature type="compositionally biased region" description="Low complexity" evidence="1">
    <location>
        <begin position="111"/>
        <end position="123"/>
    </location>
</feature>
<feature type="compositionally biased region" description="Polar residues" evidence="1">
    <location>
        <begin position="154"/>
        <end position="186"/>
    </location>
</feature>